<reference evidence="1" key="1">
    <citation type="submission" date="2018-02" db="EMBL/GenBank/DDBJ databases">
        <authorList>
            <person name="Vasarhelyi B.M."/>
            <person name="Deshmukh S."/>
            <person name="Balint B."/>
            <person name="Kukolya J."/>
        </authorList>
    </citation>
    <scope>NUCLEOTIDE SEQUENCE</scope>
    <source>
        <strain evidence="1">KB22</strain>
    </source>
</reference>
<comment type="caution">
    <text evidence="1">The sequence shown here is derived from an EMBL/GenBank/DDBJ whole genome shotgun (WGS) entry which is preliminary data.</text>
</comment>
<protein>
    <submittedName>
        <fullName evidence="1">Uncharacterized protein</fullName>
    </submittedName>
</protein>
<accession>A0A928USH4</accession>
<name>A0A928USH4_9SPHI</name>
<evidence type="ECO:0000313" key="2">
    <source>
        <dbReference type="Proteomes" id="UP000616201"/>
    </source>
</evidence>
<dbReference type="AlphaFoldDB" id="A0A928USH4"/>
<dbReference type="EMBL" id="PRDK01000001">
    <property type="protein sequence ID" value="MBE8712375.1"/>
    <property type="molecule type" value="Genomic_DNA"/>
</dbReference>
<evidence type="ECO:0000313" key="1">
    <source>
        <dbReference type="EMBL" id="MBE8712375.1"/>
    </source>
</evidence>
<dbReference type="Proteomes" id="UP000616201">
    <property type="component" value="Unassembled WGS sequence"/>
</dbReference>
<gene>
    <name evidence="1" type="ORF">C4F49_01595</name>
</gene>
<sequence>MASLMTKRLFKKIEMQKFYIKFLTFKSKVRTFKLDLELTKFVIGYWHDPINSIGTKSIYKFISLFYSANILYINDGPL</sequence>
<organism evidence="1 2">
    <name type="scientific">Sphingobacterium hungaricum</name>
    <dbReference type="NCBI Taxonomy" id="2082723"/>
    <lineage>
        <taxon>Bacteria</taxon>
        <taxon>Pseudomonadati</taxon>
        <taxon>Bacteroidota</taxon>
        <taxon>Sphingobacteriia</taxon>
        <taxon>Sphingobacteriales</taxon>
        <taxon>Sphingobacteriaceae</taxon>
        <taxon>Sphingobacterium</taxon>
    </lineage>
</organism>
<keyword evidence="2" id="KW-1185">Reference proteome</keyword>
<proteinExistence type="predicted"/>